<dbReference type="PANTHER" id="PTHR46361">
    <property type="entry name" value="ELECTRON CARRIER/ PROTEIN DISULFIDE OXIDOREDUCTASE"/>
    <property type="match status" value="1"/>
</dbReference>
<dbReference type="InterPro" id="IPR006869">
    <property type="entry name" value="DUF547"/>
</dbReference>
<sequence length="513" mass="56477">MLHLYLWSASSEGGQRTARLAELRHAIASREHPDERQLASRLAHVRYTGRSGEASGHLATDRGAMARLMDQRPAGQGPAGQGPADQHRPGAGGTLEVTALVAKGESHLRDDVVALMEDAITIGPARKHVVTFAYAEVVACAPMAADAVPVIPGLCGLSISRLGQTTVLLLATDSLRDVVMEWIVARRPMRPEVSLEAHWNDISFAAPAESLYLHKSPVWRCAKRRVLNCRQLAFRQRTVDASALVAEALKEACALCTSLFDGEEDTNDSDGEAVHTKLAAFFDLTSELKHCDFISLPPADQLAFFLNLYHLMINHSFLLLGPPPSSFAWLGYFGKIAYHVGDELISLSSLEHCIIRASMSAPRQFLSKFKLPSSRFDWLQTHSVHDPRLNFNLNCGSLSLPPSVPIYRGEILDAQLEWIATRYLRTTVQVSADHVVMIPKVFAWYASDFAHARGIKASAVECAEYAANFLQKKARVRVTVAATTFDSIKYLPFSFHCRTLSLLTDEEMAPHAA</sequence>
<proteinExistence type="predicted"/>
<dbReference type="EMBL" id="HBGU01075910">
    <property type="protein sequence ID" value="CAD9540610.1"/>
    <property type="molecule type" value="Transcribed_RNA"/>
</dbReference>
<organism evidence="3">
    <name type="scientific">Haptolina brevifila</name>
    <dbReference type="NCBI Taxonomy" id="156173"/>
    <lineage>
        <taxon>Eukaryota</taxon>
        <taxon>Haptista</taxon>
        <taxon>Haptophyta</taxon>
        <taxon>Prymnesiophyceae</taxon>
        <taxon>Prymnesiales</taxon>
        <taxon>Prymnesiaceae</taxon>
        <taxon>Haptolina</taxon>
    </lineage>
</organism>
<reference evidence="3" key="1">
    <citation type="submission" date="2021-01" db="EMBL/GenBank/DDBJ databases">
        <authorList>
            <person name="Corre E."/>
            <person name="Pelletier E."/>
            <person name="Niang G."/>
            <person name="Scheremetjew M."/>
            <person name="Finn R."/>
            <person name="Kale V."/>
            <person name="Holt S."/>
            <person name="Cochrane G."/>
            <person name="Meng A."/>
            <person name="Brown T."/>
            <person name="Cohen L."/>
        </authorList>
    </citation>
    <scope>NUCLEOTIDE SEQUENCE</scope>
    <source>
        <strain evidence="3">UTEX LB 985</strain>
    </source>
</reference>
<feature type="region of interest" description="Disordered" evidence="1">
    <location>
        <begin position="71"/>
        <end position="92"/>
    </location>
</feature>
<feature type="domain" description="DUF547" evidence="2">
    <location>
        <begin position="296"/>
        <end position="424"/>
    </location>
</feature>
<protein>
    <recommendedName>
        <fullName evidence="2">DUF547 domain-containing protein</fullName>
    </recommendedName>
</protein>
<name>A0A7S2NHV2_9EUKA</name>
<gene>
    <name evidence="3" type="ORF">CBRE1094_LOCUS41377</name>
</gene>
<dbReference type="PANTHER" id="PTHR46361:SF3">
    <property type="entry name" value="ELECTRON CARRIER_ PROTEIN DISULFIDE OXIDOREDUCTASE"/>
    <property type="match status" value="1"/>
</dbReference>
<dbReference type="AlphaFoldDB" id="A0A7S2NHV2"/>
<dbReference type="Pfam" id="PF04784">
    <property type="entry name" value="DUF547"/>
    <property type="match status" value="1"/>
</dbReference>
<accession>A0A7S2NHV2</accession>
<evidence type="ECO:0000313" key="3">
    <source>
        <dbReference type="EMBL" id="CAD9540610.1"/>
    </source>
</evidence>
<evidence type="ECO:0000256" key="1">
    <source>
        <dbReference type="SAM" id="MobiDB-lite"/>
    </source>
</evidence>
<evidence type="ECO:0000259" key="2">
    <source>
        <dbReference type="Pfam" id="PF04784"/>
    </source>
</evidence>
<feature type="compositionally biased region" description="Low complexity" evidence="1">
    <location>
        <begin position="71"/>
        <end position="84"/>
    </location>
</feature>